<feature type="compositionally biased region" description="Low complexity" evidence="2">
    <location>
        <begin position="1160"/>
        <end position="1182"/>
    </location>
</feature>
<dbReference type="PROSITE" id="PS50085">
    <property type="entry name" value="RAPGAP"/>
    <property type="match status" value="1"/>
</dbReference>
<dbReference type="STRING" id="1246581.A0A2H9TMQ5"/>
<comment type="caution">
    <text evidence="4">The sequence shown here is derived from an EMBL/GenBank/DDBJ whole genome shotgun (WGS) entry which is preliminary data.</text>
</comment>
<proteinExistence type="predicted"/>
<evidence type="ECO:0000256" key="2">
    <source>
        <dbReference type="SAM" id="MobiDB-lite"/>
    </source>
</evidence>
<evidence type="ECO:0000256" key="1">
    <source>
        <dbReference type="ARBA" id="ARBA00022468"/>
    </source>
</evidence>
<evidence type="ECO:0000313" key="5">
    <source>
        <dbReference type="Proteomes" id="UP000240830"/>
    </source>
</evidence>
<gene>
    <name evidence="4" type="ORF">PSACC_01168</name>
</gene>
<dbReference type="InterPro" id="IPR046859">
    <property type="entry name" value="RGPA/RALGAPB_N"/>
</dbReference>
<dbReference type="InterPro" id="IPR039930">
    <property type="entry name" value="RALGAPB"/>
</dbReference>
<dbReference type="InterPro" id="IPR035974">
    <property type="entry name" value="Rap/Ran-GAP_sf"/>
</dbReference>
<reference evidence="4 5" key="1">
    <citation type="submission" date="2016-10" db="EMBL/GenBank/DDBJ databases">
        <title>The genome of Paramicrosporidium saccamoebae is the missing link in understanding Cryptomycota and Microsporidia evolution.</title>
        <authorList>
            <person name="Quandt C.A."/>
            <person name="Beaudet D."/>
            <person name="Corsaro D."/>
            <person name="Michel R."/>
            <person name="Corradi N."/>
            <person name="James T."/>
        </authorList>
    </citation>
    <scope>NUCLEOTIDE SEQUENCE [LARGE SCALE GENOMIC DNA]</scope>
    <source>
        <strain evidence="4 5">KSL3</strain>
    </source>
</reference>
<dbReference type="PANTHER" id="PTHR21344:SF1">
    <property type="entry name" value="RAL GTPASE-ACTIVATING PROTEIN SUBUNIT BETA"/>
    <property type="match status" value="1"/>
</dbReference>
<sequence length="1369" mass="150727">MNTNSSSAASTPTALATSLAAGNFGGAAYAVSATTPTGLGSDGLQCLNSLFHVRWMMEIVGQAFTLPLEDINVASNAAAIYIQWLVEPNKRPLAIQKADYETRQWFLQTLFRHISLVFQAKKVDGVGAAKPLLATLASKHVELCKLMLRTLSQTAMSSSLITDHESGSALSGTSWKVLLRVLLGVTDFLLQKPSQPYCYLSEELGEQLLSILMELWMRSQIFSSELWTLLKTLYPRWTHRMTAITQWSAVSLALTQRVTKILYGQGTSAVVYTVHSNLVTLDLSDQYAVYAWHQVLHIIGSPNGMNPQIFFRSVLGMEKLVQVFHSIGNVENAGALQRCFPDGNTILHLFGSWLFEAVNRDALDCAEGRAQAFGVLCRIFSHPQRRNPFLSTYLHQFYAAVIEGLKGDLLSLVFIVVNCEDIFALQIPGVRILVAPFVKSLRRIIPKLEKPLRVSLNLDDLRRACYKLLCTIFGFCDHFGNALVRCLSPSLEGLTVQSIEDAETPRTPQKPGDEEFAAQLKALYRPILGNLEMESGSLSHARYWIFEMLVSSFLDEKDSGNLRYLINSLTSFTIDDAHQTPGIVAMVVDLLRVQLGAGKWTVDVCLVAIESLCQFSALESVVSEQDPKAVRRLVLSLCEYSHALISRNNLSVFLKPIICTLDCLLDWIIGTDSCSLWFSSDAECQSAVINLFTRALLYGRESGKRNEGQEVHTSPVAKSAGDSRIQSPSYSLATSPSMSSVMAMPIKSLEGQLVSTAEIALARLLQHYGCGLSNPFFPVHTSSLLNECLLLNKKSDSALDFVSGGPRKISSLTREELQDMRYFILNGSTIVCFIERPAEANLRVGHMKESPVTELVALLRSFSGKSAWESSLVYTTDSEKYRQLLSVSSLQGEDPTGKVEFDSINSINATVDAAIDTAINTDLFACTNHLADSLKDQLALIEAHPELESVSLQLNEIGPVFNSDAADSRFARDDKRALNYTCIEGLAREQIKKTKSVLIQEGDALRSYGARPTPALTADSQYARLLLSQLGMASLKARDSALKLPSCIELLSDLEILDSLPERETLSCSVFYIKSGRLSLQDILDEEIVSKDYAQFVRTLGWPADLKKHPGWSGSLTSNISSTMPYFSNNDIEIVFHVPSLMNRKALEDLGSDCNSSCRSHNSPPGNHNPPLGSHNPPLGSHNPPPGSHNPSLGNQPPCCVHPLAGHASGLYKTIANDMVSILWIEDLEEMLTLPSKLQTRSIVYICVSPLSDPESTGLYRIRIMVTSAASVAMSSGNGQNSVAGQRGDEAAFLFGPLLDGMIIRRESLGRLVRETVISSCLFCLYGIQSQQKPLAKRAQFIHHVANKYRLMNLTPAKYYNELIYNAVL</sequence>
<dbReference type="InterPro" id="IPR016024">
    <property type="entry name" value="ARM-type_fold"/>
</dbReference>
<accession>A0A2H9TMQ5</accession>
<dbReference type="Pfam" id="PF20412">
    <property type="entry name" value="RALGAPB_N"/>
    <property type="match status" value="1"/>
</dbReference>
<dbReference type="GO" id="GO:0005096">
    <property type="term" value="F:GTPase activator activity"/>
    <property type="evidence" value="ECO:0007669"/>
    <property type="project" value="UniProtKB-KW"/>
</dbReference>
<feature type="region of interest" description="Disordered" evidence="2">
    <location>
        <begin position="706"/>
        <end position="731"/>
    </location>
</feature>
<dbReference type="SUPFAM" id="SSF48371">
    <property type="entry name" value="ARM repeat"/>
    <property type="match status" value="1"/>
</dbReference>
<dbReference type="Pfam" id="PF02145">
    <property type="entry name" value="Rap_GAP"/>
    <property type="match status" value="1"/>
</dbReference>
<dbReference type="InterPro" id="IPR000331">
    <property type="entry name" value="Rap/Ran_GAP_dom"/>
</dbReference>
<dbReference type="OrthoDB" id="1749473at2759"/>
<feature type="region of interest" description="Disordered" evidence="2">
    <location>
        <begin position="1154"/>
        <end position="1195"/>
    </location>
</feature>
<organism evidence="4 5">
    <name type="scientific">Paramicrosporidium saccamoebae</name>
    <dbReference type="NCBI Taxonomy" id="1246581"/>
    <lineage>
        <taxon>Eukaryota</taxon>
        <taxon>Fungi</taxon>
        <taxon>Fungi incertae sedis</taxon>
        <taxon>Cryptomycota</taxon>
        <taxon>Cryptomycota incertae sedis</taxon>
        <taxon>Paramicrosporidium</taxon>
    </lineage>
</organism>
<dbReference type="Gene3D" id="3.40.50.11210">
    <property type="entry name" value="Rap/Ran-GAP"/>
    <property type="match status" value="1"/>
</dbReference>
<dbReference type="PANTHER" id="PTHR21344">
    <property type="entry name" value="RAL GTPASE-ACTIVATING PROTEIN SUBUNIT BETA"/>
    <property type="match status" value="1"/>
</dbReference>
<dbReference type="GO" id="GO:0051056">
    <property type="term" value="P:regulation of small GTPase mediated signal transduction"/>
    <property type="evidence" value="ECO:0007669"/>
    <property type="project" value="InterPro"/>
</dbReference>
<dbReference type="EMBL" id="MTSL01000087">
    <property type="protein sequence ID" value="PJF19017.1"/>
    <property type="molecule type" value="Genomic_DNA"/>
</dbReference>
<keyword evidence="5" id="KW-1185">Reference proteome</keyword>
<dbReference type="SUPFAM" id="SSF111347">
    <property type="entry name" value="Rap/Ran-GAP"/>
    <property type="match status" value="1"/>
</dbReference>
<evidence type="ECO:0000313" key="4">
    <source>
        <dbReference type="EMBL" id="PJF19017.1"/>
    </source>
</evidence>
<name>A0A2H9TMQ5_9FUNG</name>
<evidence type="ECO:0000259" key="3">
    <source>
        <dbReference type="PROSITE" id="PS50085"/>
    </source>
</evidence>
<protein>
    <submittedName>
        <fullName evidence="4">Rap/ran GTPase-activating protein</fullName>
    </submittedName>
</protein>
<keyword evidence="1" id="KW-0343">GTPase activation</keyword>
<feature type="domain" description="Rap-GAP" evidence="3">
    <location>
        <begin position="1054"/>
        <end position="1345"/>
    </location>
</feature>
<dbReference type="Proteomes" id="UP000240830">
    <property type="component" value="Unassembled WGS sequence"/>
</dbReference>